<dbReference type="Pfam" id="PF02738">
    <property type="entry name" value="MoCoBD_1"/>
    <property type="match status" value="1"/>
</dbReference>
<name>A0A511XMX9_9PROT</name>
<dbReference type="SUPFAM" id="SSF54665">
    <property type="entry name" value="CO dehydrogenase molybdoprotein N-domain-like"/>
    <property type="match status" value="1"/>
</dbReference>
<dbReference type="SUPFAM" id="SSF56003">
    <property type="entry name" value="Molybdenum cofactor-binding domain"/>
    <property type="match status" value="1"/>
</dbReference>
<keyword evidence="5" id="KW-0479">Metal-binding</keyword>
<dbReference type="AlphaFoldDB" id="A0A511XMX9"/>
<accession>A0A511XMX9</accession>
<evidence type="ECO:0000256" key="8">
    <source>
        <dbReference type="ARBA" id="ARBA00023014"/>
    </source>
</evidence>
<dbReference type="FunFam" id="3.30.365.10:FF:000001">
    <property type="entry name" value="Xanthine dehydrogenase oxidase"/>
    <property type="match status" value="1"/>
</dbReference>
<keyword evidence="13" id="KW-1185">Reference proteome</keyword>
<dbReference type="Proteomes" id="UP000321746">
    <property type="component" value="Unassembled WGS sequence"/>
</dbReference>
<comment type="cofactor">
    <cofactor evidence="2">
        <name>FAD</name>
        <dbReference type="ChEBI" id="CHEBI:57692"/>
    </cofactor>
</comment>
<keyword evidence="8" id="KW-0411">Iron-sulfur</keyword>
<dbReference type="Gene3D" id="3.90.1170.50">
    <property type="entry name" value="Aldehyde oxidase/xanthine dehydrogenase, a/b hammerhead"/>
    <property type="match status" value="1"/>
</dbReference>
<dbReference type="InterPro" id="IPR000674">
    <property type="entry name" value="Ald_Oxase/Xan_DH_a/b"/>
</dbReference>
<evidence type="ECO:0000256" key="4">
    <source>
        <dbReference type="ARBA" id="ARBA00022714"/>
    </source>
</evidence>
<dbReference type="PANTHER" id="PTHR45444:SF3">
    <property type="entry name" value="XANTHINE DEHYDROGENASE"/>
    <property type="match status" value="1"/>
</dbReference>
<proteinExistence type="inferred from homology"/>
<dbReference type="NCBIfam" id="TIGR02965">
    <property type="entry name" value="xanthine_xdhB"/>
    <property type="match status" value="1"/>
</dbReference>
<evidence type="ECO:0000256" key="1">
    <source>
        <dbReference type="ARBA" id="ARBA00001924"/>
    </source>
</evidence>
<dbReference type="EMBL" id="BJYG01000038">
    <property type="protein sequence ID" value="GEN64302.1"/>
    <property type="molecule type" value="Genomic_DNA"/>
</dbReference>
<evidence type="ECO:0000313" key="13">
    <source>
        <dbReference type="Proteomes" id="UP000321746"/>
    </source>
</evidence>
<dbReference type="PANTHER" id="PTHR45444">
    <property type="entry name" value="XANTHINE DEHYDROGENASE"/>
    <property type="match status" value="1"/>
</dbReference>
<comment type="cofactor">
    <cofactor evidence="10">
        <name>Mo-molybdopterin cytosine dinucleotide</name>
        <dbReference type="ChEBI" id="CHEBI:71308"/>
    </cofactor>
</comment>
<dbReference type="InterPro" id="IPR008274">
    <property type="entry name" value="AldOxase/xan_DH_MoCoBD1"/>
</dbReference>
<dbReference type="SMART" id="SM01008">
    <property type="entry name" value="Ald_Xan_dh_C"/>
    <property type="match status" value="1"/>
</dbReference>
<dbReference type="GO" id="GO:0051537">
    <property type="term" value="F:2 iron, 2 sulfur cluster binding"/>
    <property type="evidence" value="ECO:0007669"/>
    <property type="project" value="UniProtKB-KW"/>
</dbReference>
<comment type="cofactor">
    <cofactor evidence="1">
        <name>Mo-molybdopterin</name>
        <dbReference type="ChEBI" id="CHEBI:71302"/>
    </cofactor>
</comment>
<dbReference type="Gene3D" id="3.30.365.10">
    <property type="entry name" value="Aldehyde oxidase/xanthine dehydrogenase, molybdopterin binding domain"/>
    <property type="match status" value="4"/>
</dbReference>
<dbReference type="RefSeq" id="WP_242011808.1">
    <property type="nucleotide sequence ID" value="NZ_BJYG01000038.1"/>
</dbReference>
<dbReference type="GO" id="GO:0016491">
    <property type="term" value="F:oxidoreductase activity"/>
    <property type="evidence" value="ECO:0007669"/>
    <property type="project" value="UniProtKB-KW"/>
</dbReference>
<reference evidence="12 13" key="1">
    <citation type="submission" date="2019-07" db="EMBL/GenBank/DDBJ databases">
        <title>Whole genome shotgun sequence of Acetobacter oeni NBRC 105207.</title>
        <authorList>
            <person name="Hosoyama A."/>
            <person name="Uohara A."/>
            <person name="Ohji S."/>
            <person name="Ichikawa N."/>
        </authorList>
    </citation>
    <scope>NUCLEOTIDE SEQUENCE [LARGE SCALE GENOMIC DNA]</scope>
    <source>
        <strain evidence="12 13">NBRC 105207</strain>
    </source>
</reference>
<evidence type="ECO:0000313" key="12">
    <source>
        <dbReference type="EMBL" id="GEN64302.1"/>
    </source>
</evidence>
<dbReference type="Pfam" id="PF20256">
    <property type="entry name" value="MoCoBD_2"/>
    <property type="match status" value="1"/>
</dbReference>
<evidence type="ECO:0000256" key="7">
    <source>
        <dbReference type="ARBA" id="ARBA00023004"/>
    </source>
</evidence>
<dbReference type="FunFam" id="3.30.365.10:FF:000002">
    <property type="entry name" value="Xanthine dehydrogenase oxidase"/>
    <property type="match status" value="1"/>
</dbReference>
<keyword evidence="7" id="KW-0408">Iron</keyword>
<sequence length="821" mass="88293">MSDPDSPFDLGAGMAGLSTEVIDGTEAETSALNARPAPQNAPLKLVKGGASQPLRHESGVLHVSGTAAYIDDLPEPKGLLHLAPGLSTKASARILSMDLEAVRAAPGIVLVLTADDIPGHNDVSPVGKHDEPLLATDTVSYYGQMIFAVVAETRAQARAAVRLAKIIYEDLPAVLDVAQARAAGGELVWRSLTLSRGDAPAALPKAPRRVSGSLSVGGQEHFYLEGQAAMAMPGEDGEMRVWSSTQHPTETQLMVTHVLDCPGALVTVEVRRMGGGFGGKETQANGPACLTALAASITGRAAKLRLDRDDDMTITGKRHDFVIDYDVGFDDEGRIHAVDMVLAARCGWSADLSGPVTDRALFHADNAYYYPDVRLRSEPLKTNTQSNTAYRGFGGPQGIVGAERLIEEIAYATGLDPLDVRLRNAYESGTTRDLTPYHMNVEDSIAADLMKTLAEDCDYRKRREDIRAFNAKSRFIRRGIALTPVKFGIAFTATHYNQAGALVHIYTDGSVQVNHGGCEMGQGLHTKMVQIVMREFALEADRVRITATNTGKVPNTSATAASSGADLNGMAVLDAVTKIKDRLIMFAAEHWSVTEKEIAFTPDGVKAGDTLIPFPDLIKAAYFARISLSSNGFYKTPKIHWNPDTGRGRPFLYFAYGAACSEVAVDTLTGEMQIERVDILHDAGQSLNPAIDIGQVEGAFVQGAGWLTTEELVWDAAGRLRTHAPSTYKIPGCSDRPRIFNVRLLENAPNREDSIFRSKAVGEPPFVHGLSVLHAISDALASLNHYRTCPRLDAPATPETILRCADRLRKTAEAHAAPGTA</sequence>
<keyword evidence="4" id="KW-0001">2Fe-2S</keyword>
<protein>
    <submittedName>
        <fullName evidence="12">Xanthine dehydrogenase molybdopterin binding subunit</fullName>
    </submittedName>
</protein>
<gene>
    <name evidence="12" type="primary">xdhB1</name>
    <name evidence="12" type="ORF">AOE01nite_25260</name>
</gene>
<evidence type="ECO:0000256" key="2">
    <source>
        <dbReference type="ARBA" id="ARBA00001974"/>
    </source>
</evidence>
<dbReference type="InterPro" id="IPR037165">
    <property type="entry name" value="AldOxase/xan_DH_Mopterin-bd_sf"/>
</dbReference>
<dbReference type="GO" id="GO:0030151">
    <property type="term" value="F:molybdenum ion binding"/>
    <property type="evidence" value="ECO:0007669"/>
    <property type="project" value="InterPro"/>
</dbReference>
<evidence type="ECO:0000256" key="5">
    <source>
        <dbReference type="ARBA" id="ARBA00022723"/>
    </source>
</evidence>
<organism evidence="12 13">
    <name type="scientific">Acetobacter oeni</name>
    <dbReference type="NCBI Taxonomy" id="304077"/>
    <lineage>
        <taxon>Bacteria</taxon>
        <taxon>Pseudomonadati</taxon>
        <taxon>Pseudomonadota</taxon>
        <taxon>Alphaproteobacteria</taxon>
        <taxon>Acetobacterales</taxon>
        <taxon>Acetobacteraceae</taxon>
        <taxon>Acetobacter</taxon>
    </lineage>
</organism>
<evidence type="ECO:0000259" key="11">
    <source>
        <dbReference type="SMART" id="SM01008"/>
    </source>
</evidence>
<dbReference type="GO" id="GO:0005506">
    <property type="term" value="F:iron ion binding"/>
    <property type="evidence" value="ECO:0007669"/>
    <property type="project" value="InterPro"/>
</dbReference>
<dbReference type="InterPro" id="IPR036856">
    <property type="entry name" value="Ald_Oxase/Xan_DH_a/b_sf"/>
</dbReference>
<comment type="caution">
    <text evidence="12">The sequence shown here is derived from an EMBL/GenBank/DDBJ whole genome shotgun (WGS) entry which is preliminary data.</text>
</comment>
<dbReference type="Pfam" id="PF01315">
    <property type="entry name" value="Ald_Xan_dh_C"/>
    <property type="match status" value="1"/>
</dbReference>
<comment type="cofactor">
    <cofactor evidence="9">
        <name>[2Fe-2S] cluster</name>
        <dbReference type="ChEBI" id="CHEBI:190135"/>
    </cofactor>
</comment>
<comment type="similarity">
    <text evidence="3">Belongs to the xanthine dehydrogenase family.</text>
</comment>
<evidence type="ECO:0000256" key="3">
    <source>
        <dbReference type="ARBA" id="ARBA00006849"/>
    </source>
</evidence>
<keyword evidence="6" id="KW-0560">Oxidoreductase</keyword>
<evidence type="ECO:0000256" key="6">
    <source>
        <dbReference type="ARBA" id="ARBA00023002"/>
    </source>
</evidence>
<feature type="domain" description="Aldehyde oxidase/xanthine dehydrogenase a/b hammerhead" evidence="11">
    <location>
        <begin position="64"/>
        <end position="172"/>
    </location>
</feature>
<dbReference type="InterPro" id="IPR046867">
    <property type="entry name" value="AldOxase/xan_DH_MoCoBD2"/>
</dbReference>
<dbReference type="InterPro" id="IPR016208">
    <property type="entry name" value="Ald_Oxase/xanthine_DH-like"/>
</dbReference>
<dbReference type="InterPro" id="IPR014309">
    <property type="entry name" value="Xanthine_DH_Mopterin-bd_su"/>
</dbReference>
<evidence type="ECO:0000256" key="9">
    <source>
        <dbReference type="ARBA" id="ARBA00034078"/>
    </source>
</evidence>
<evidence type="ECO:0000256" key="10">
    <source>
        <dbReference type="ARBA" id="ARBA00053029"/>
    </source>
</evidence>